<keyword evidence="3" id="KW-1185">Reference proteome</keyword>
<evidence type="ECO:0000256" key="1">
    <source>
        <dbReference type="SAM" id="MobiDB-lite"/>
    </source>
</evidence>
<dbReference type="EMBL" id="CM007387">
    <property type="protein sequence ID" value="ONK63939.1"/>
    <property type="molecule type" value="Genomic_DNA"/>
</dbReference>
<evidence type="ECO:0000313" key="3">
    <source>
        <dbReference type="Proteomes" id="UP000243459"/>
    </source>
</evidence>
<gene>
    <name evidence="2" type="ORF">A4U43_C07F20470</name>
</gene>
<evidence type="ECO:0000313" key="2">
    <source>
        <dbReference type="EMBL" id="ONK63939.1"/>
    </source>
</evidence>
<proteinExistence type="predicted"/>
<dbReference type="AlphaFoldDB" id="A0A5P1EGI3"/>
<feature type="region of interest" description="Disordered" evidence="1">
    <location>
        <begin position="61"/>
        <end position="93"/>
    </location>
</feature>
<organism evidence="2 3">
    <name type="scientific">Asparagus officinalis</name>
    <name type="common">Garden asparagus</name>
    <dbReference type="NCBI Taxonomy" id="4686"/>
    <lineage>
        <taxon>Eukaryota</taxon>
        <taxon>Viridiplantae</taxon>
        <taxon>Streptophyta</taxon>
        <taxon>Embryophyta</taxon>
        <taxon>Tracheophyta</taxon>
        <taxon>Spermatophyta</taxon>
        <taxon>Magnoliopsida</taxon>
        <taxon>Liliopsida</taxon>
        <taxon>Asparagales</taxon>
        <taxon>Asparagaceae</taxon>
        <taxon>Asparagoideae</taxon>
        <taxon>Asparagus</taxon>
    </lineage>
</organism>
<reference evidence="3" key="1">
    <citation type="journal article" date="2017" name="Nat. Commun.">
        <title>The asparagus genome sheds light on the origin and evolution of a young Y chromosome.</title>
        <authorList>
            <person name="Harkess A."/>
            <person name="Zhou J."/>
            <person name="Xu C."/>
            <person name="Bowers J.E."/>
            <person name="Van der Hulst R."/>
            <person name="Ayyampalayam S."/>
            <person name="Mercati F."/>
            <person name="Riccardi P."/>
            <person name="McKain M.R."/>
            <person name="Kakrana A."/>
            <person name="Tang H."/>
            <person name="Ray J."/>
            <person name="Groenendijk J."/>
            <person name="Arikit S."/>
            <person name="Mathioni S.M."/>
            <person name="Nakano M."/>
            <person name="Shan H."/>
            <person name="Telgmann-Rauber A."/>
            <person name="Kanno A."/>
            <person name="Yue Z."/>
            <person name="Chen H."/>
            <person name="Li W."/>
            <person name="Chen Y."/>
            <person name="Xu X."/>
            <person name="Zhang Y."/>
            <person name="Luo S."/>
            <person name="Chen H."/>
            <person name="Gao J."/>
            <person name="Mao Z."/>
            <person name="Pires J.C."/>
            <person name="Luo M."/>
            <person name="Kudrna D."/>
            <person name="Wing R.A."/>
            <person name="Meyers B.C."/>
            <person name="Yi K."/>
            <person name="Kong H."/>
            <person name="Lavrijsen P."/>
            <person name="Sunseri F."/>
            <person name="Falavigna A."/>
            <person name="Ye Y."/>
            <person name="Leebens-Mack J.H."/>
            <person name="Chen G."/>
        </authorList>
    </citation>
    <scope>NUCLEOTIDE SEQUENCE [LARGE SCALE GENOMIC DNA]</scope>
    <source>
        <strain evidence="3">cv. DH0086</strain>
    </source>
</reference>
<dbReference type="Proteomes" id="UP000243459">
    <property type="component" value="Chromosome 7"/>
</dbReference>
<dbReference type="Gramene" id="ONK63939">
    <property type="protein sequence ID" value="ONK63939"/>
    <property type="gene ID" value="A4U43_C07F20470"/>
</dbReference>
<protein>
    <submittedName>
        <fullName evidence="2">Uncharacterized protein</fullName>
    </submittedName>
</protein>
<name>A0A5P1EGI3_ASPOF</name>
<sequence length="137" mass="15228">MTRAADDLIRDRRATMMAMLDTMASNVYVDEKLEMMCEGLFDNIEDLLDFSSDDELLGINSGDNNKDDDIHISQATTSFPNSGEGSRVTTASEENKVCEEIEGVDDWITNFLDDSNFKLDCFPAATRIIAEKDAAIV</sequence>
<feature type="compositionally biased region" description="Polar residues" evidence="1">
    <location>
        <begin position="73"/>
        <end position="92"/>
    </location>
</feature>
<accession>A0A5P1EGI3</accession>